<dbReference type="RefSeq" id="WP_184752474.1">
    <property type="nucleotide sequence ID" value="NZ_BAABEK010000002.1"/>
</dbReference>
<dbReference type="EMBL" id="JACHJU010000001">
    <property type="protein sequence ID" value="MBB4936125.1"/>
    <property type="molecule type" value="Genomic_DNA"/>
</dbReference>
<organism evidence="7 8">
    <name type="scientific">Streptosporangium album</name>
    <dbReference type="NCBI Taxonomy" id="47479"/>
    <lineage>
        <taxon>Bacteria</taxon>
        <taxon>Bacillati</taxon>
        <taxon>Actinomycetota</taxon>
        <taxon>Actinomycetes</taxon>
        <taxon>Streptosporangiales</taxon>
        <taxon>Streptosporangiaceae</taxon>
        <taxon>Streptosporangium</taxon>
    </lineage>
</organism>
<dbReference type="Proteomes" id="UP000534286">
    <property type="component" value="Unassembled WGS sequence"/>
</dbReference>
<evidence type="ECO:0000256" key="3">
    <source>
        <dbReference type="ARBA" id="ARBA00035646"/>
    </source>
</evidence>
<dbReference type="NCBIfam" id="NF006872">
    <property type="entry name" value="PRK09368.1"/>
    <property type="match status" value="1"/>
</dbReference>
<evidence type="ECO:0000256" key="6">
    <source>
        <dbReference type="SAM" id="MobiDB-lite"/>
    </source>
</evidence>
<evidence type="ECO:0000256" key="4">
    <source>
        <dbReference type="HAMAP-Rule" id="MF_00576"/>
    </source>
</evidence>
<comment type="subcellular location">
    <subcellularLocation>
        <location evidence="2 4 5">Gas vesicle shell</location>
    </subcellularLocation>
</comment>
<dbReference type="InterPro" id="IPR018493">
    <property type="entry name" value="GvpA-like_CS"/>
</dbReference>
<dbReference type="InterPro" id="IPR000638">
    <property type="entry name" value="Gas-vesicle_GvpA-like"/>
</dbReference>
<dbReference type="GO" id="GO:0012506">
    <property type="term" value="C:vesicle membrane"/>
    <property type="evidence" value="ECO:0007669"/>
    <property type="project" value="InterPro"/>
</dbReference>
<feature type="region of interest" description="Disordered" evidence="6">
    <location>
        <begin position="114"/>
        <end position="139"/>
    </location>
</feature>
<comment type="subunit">
    <text evidence="4 5">The gas vesicle shell is 2 nm thick and consists of a single layer of this protein. It forms helical ribs nearly perpendicular to the long axis of the vesicle.</text>
</comment>
<reference evidence="7 8" key="1">
    <citation type="submission" date="2020-08" db="EMBL/GenBank/DDBJ databases">
        <title>Sequencing the genomes of 1000 actinobacteria strains.</title>
        <authorList>
            <person name="Klenk H.-P."/>
        </authorList>
    </citation>
    <scope>NUCLEOTIDE SEQUENCE [LARGE SCALE GENOMIC DNA]</scope>
    <source>
        <strain evidence="7 8">DSM 43023</strain>
    </source>
</reference>
<dbReference type="HAMAP" id="MF_00576">
    <property type="entry name" value="Gas_vesicle_A"/>
    <property type="match status" value="1"/>
</dbReference>
<dbReference type="PANTHER" id="PTHR35344">
    <property type="entry name" value="GAS VESICLE STRUCTURAL PROTEIN 2-RELATED"/>
    <property type="match status" value="1"/>
</dbReference>
<comment type="similarity">
    <text evidence="3 4 5">Belongs to the gas vesicle GvpA family.</text>
</comment>
<dbReference type="PROSITE" id="PS00669">
    <property type="entry name" value="GAS_VESICLE_A_2"/>
    <property type="match status" value="1"/>
</dbReference>
<comment type="function">
    <text evidence="4 5">Gas vesicles are hollow, gas filled proteinaceous nanostructures found in some microorganisms. During planktonic growth they allow positioning of the organism at a favorable depth for light or nutrient acquisition. GvpA forms the protein shell.</text>
</comment>
<dbReference type="AlphaFoldDB" id="A0A7W7RQ52"/>
<feature type="compositionally biased region" description="Acidic residues" evidence="6">
    <location>
        <begin position="118"/>
        <end position="127"/>
    </location>
</feature>
<feature type="compositionally biased region" description="Polar residues" evidence="6">
    <location>
        <begin position="91"/>
        <end position="101"/>
    </location>
</feature>
<dbReference type="NCBIfam" id="NF006874">
    <property type="entry name" value="PRK09371.1"/>
    <property type="match status" value="1"/>
</dbReference>
<evidence type="ECO:0000256" key="5">
    <source>
        <dbReference type="RuleBase" id="RU000632"/>
    </source>
</evidence>
<evidence type="ECO:0000313" key="8">
    <source>
        <dbReference type="Proteomes" id="UP000534286"/>
    </source>
</evidence>
<feature type="region of interest" description="Disordered" evidence="6">
    <location>
        <begin position="77"/>
        <end position="101"/>
    </location>
</feature>
<dbReference type="InterPro" id="IPR047870">
    <property type="entry name" value="Gas_vesicle_GvpA"/>
</dbReference>
<accession>A0A7W7RQ52</accession>
<dbReference type="Pfam" id="PF00741">
    <property type="entry name" value="Gas_vesicle"/>
    <property type="match status" value="1"/>
</dbReference>
<keyword evidence="1 4" id="KW-0304">Gas vesicle</keyword>
<dbReference type="GO" id="GO:0005198">
    <property type="term" value="F:structural molecule activity"/>
    <property type="evidence" value="ECO:0007669"/>
    <property type="project" value="InterPro"/>
</dbReference>
<dbReference type="GO" id="GO:0033172">
    <property type="term" value="C:gas vesicle shell"/>
    <property type="evidence" value="ECO:0007669"/>
    <property type="project" value="UniProtKB-UniRule"/>
</dbReference>
<dbReference type="PANTHER" id="PTHR35344:SF4">
    <property type="entry name" value="GAS VESICLE PROTEIN A1"/>
    <property type="match status" value="1"/>
</dbReference>
<gene>
    <name evidence="4" type="primary">gvpA</name>
    <name evidence="7" type="ORF">FHR32_000430</name>
</gene>
<dbReference type="InterPro" id="IPR050530">
    <property type="entry name" value="GvpA"/>
</dbReference>
<name>A0A7W7RQ52_9ACTN</name>
<evidence type="ECO:0000313" key="7">
    <source>
        <dbReference type="EMBL" id="MBB4936125.1"/>
    </source>
</evidence>
<comment type="caution">
    <text evidence="7">The sequence shown here is derived from an EMBL/GenBank/DDBJ whole genome shotgun (WGS) entry which is preliminary data.</text>
</comment>
<proteinExistence type="inferred from homology"/>
<dbReference type="PROSITE" id="PS00234">
    <property type="entry name" value="GAS_VESICLE_A_1"/>
    <property type="match status" value="1"/>
</dbReference>
<protein>
    <recommendedName>
        <fullName evidence="4">Gas vesicle protein A</fullName>
        <shortName evidence="4">GVP</shortName>
    </recommendedName>
</protein>
<evidence type="ECO:0000256" key="2">
    <source>
        <dbReference type="ARBA" id="ARBA00035629"/>
    </source>
</evidence>
<keyword evidence="8" id="KW-1185">Reference proteome</keyword>
<sequence>MTIVQSSEGGAASRRSSSSLADVIDTILDKGIVIDAYIRVSLVGIELLTIDVRIVVASVDTYLRFAEAVNRLDLTQTGGKGLPEVMEGMTQGVSKSKTKGITQGVVEAAGEKLRDLVGDSDEPEEDHEPVPRRHRRREE</sequence>
<evidence type="ECO:0000256" key="1">
    <source>
        <dbReference type="ARBA" id="ARBA00022987"/>
    </source>
</evidence>